<dbReference type="PROSITE" id="PS50109">
    <property type="entry name" value="HIS_KIN"/>
    <property type="match status" value="1"/>
</dbReference>
<dbReference type="GO" id="GO:0000155">
    <property type="term" value="F:phosphorelay sensor kinase activity"/>
    <property type="evidence" value="ECO:0007669"/>
    <property type="project" value="InterPro"/>
</dbReference>
<keyword evidence="9" id="KW-1133">Transmembrane helix</keyword>
<evidence type="ECO:0000313" key="13">
    <source>
        <dbReference type="Proteomes" id="UP000693672"/>
    </source>
</evidence>
<evidence type="ECO:0000256" key="1">
    <source>
        <dbReference type="ARBA" id="ARBA00000085"/>
    </source>
</evidence>
<feature type="transmembrane region" description="Helical" evidence="9">
    <location>
        <begin position="359"/>
        <end position="378"/>
    </location>
</feature>
<dbReference type="GO" id="GO:0005524">
    <property type="term" value="F:ATP binding"/>
    <property type="evidence" value="ECO:0007669"/>
    <property type="project" value="UniProtKB-KW"/>
</dbReference>
<reference evidence="12" key="1">
    <citation type="submission" date="2021-06" db="EMBL/GenBank/DDBJ databases">
        <authorList>
            <person name="Criscuolo A."/>
        </authorList>
    </citation>
    <scope>NUCLEOTIDE SEQUENCE</scope>
    <source>
        <strain evidence="12">CIP111600</strain>
    </source>
</reference>
<evidence type="ECO:0000256" key="7">
    <source>
        <dbReference type="ARBA" id="ARBA00023012"/>
    </source>
</evidence>
<dbReference type="SMART" id="SM00387">
    <property type="entry name" value="HATPase_c"/>
    <property type="match status" value="1"/>
</dbReference>
<feature type="signal peptide" evidence="10">
    <location>
        <begin position="1"/>
        <end position="24"/>
    </location>
</feature>
<dbReference type="InterPro" id="IPR011623">
    <property type="entry name" value="7TMR_DISM_rcpt_extracell_dom1"/>
</dbReference>
<protein>
    <recommendedName>
        <fullName evidence="2">histidine kinase</fullName>
        <ecNumber evidence="2">2.7.13.3</ecNumber>
    </recommendedName>
</protein>
<dbReference type="InterPro" id="IPR003594">
    <property type="entry name" value="HATPase_dom"/>
</dbReference>
<keyword evidence="10" id="KW-0732">Signal</keyword>
<keyword evidence="9" id="KW-0812">Transmembrane</keyword>
<dbReference type="PANTHER" id="PTHR43711">
    <property type="entry name" value="TWO-COMPONENT HISTIDINE KINASE"/>
    <property type="match status" value="1"/>
</dbReference>
<evidence type="ECO:0000259" key="11">
    <source>
        <dbReference type="PROSITE" id="PS50109"/>
    </source>
</evidence>
<dbReference type="InterPro" id="IPR005467">
    <property type="entry name" value="His_kinase_dom"/>
</dbReference>
<name>A0A916NN20_9BACL</name>
<comment type="catalytic activity">
    <reaction evidence="1">
        <text>ATP + protein L-histidine = ADP + protein N-phospho-L-histidine.</text>
        <dbReference type="EC" id="2.7.13.3"/>
    </reaction>
</comment>
<accession>A0A916NN20</accession>
<feature type="domain" description="Histidine kinase" evidence="11">
    <location>
        <begin position="466"/>
        <end position="700"/>
    </location>
</feature>
<feature type="transmembrane region" description="Helical" evidence="9">
    <location>
        <begin position="326"/>
        <end position="347"/>
    </location>
</feature>
<keyword evidence="7" id="KW-0902">Two-component regulatory system</keyword>
<keyword evidence="3 12" id="KW-0808">Transferase</keyword>
<keyword evidence="9" id="KW-0472">Membrane</keyword>
<dbReference type="Pfam" id="PF00512">
    <property type="entry name" value="HisKA"/>
    <property type="match status" value="1"/>
</dbReference>
<keyword evidence="6" id="KW-0067">ATP-binding</keyword>
<dbReference type="SMART" id="SM00388">
    <property type="entry name" value="HisKA"/>
    <property type="match status" value="1"/>
</dbReference>
<proteinExistence type="predicted"/>
<feature type="transmembrane region" description="Helical" evidence="9">
    <location>
        <begin position="233"/>
        <end position="252"/>
    </location>
</feature>
<evidence type="ECO:0000256" key="8">
    <source>
        <dbReference type="SAM" id="Coils"/>
    </source>
</evidence>
<organism evidence="12 13">
    <name type="scientific">Paenibacillus solanacearum</name>
    <dbReference type="NCBI Taxonomy" id="2048548"/>
    <lineage>
        <taxon>Bacteria</taxon>
        <taxon>Bacillati</taxon>
        <taxon>Bacillota</taxon>
        <taxon>Bacilli</taxon>
        <taxon>Bacillales</taxon>
        <taxon>Paenibacillaceae</taxon>
        <taxon>Paenibacillus</taxon>
    </lineage>
</organism>
<dbReference type="CDD" id="cd00082">
    <property type="entry name" value="HisKA"/>
    <property type="match status" value="1"/>
</dbReference>
<evidence type="ECO:0000256" key="2">
    <source>
        <dbReference type="ARBA" id="ARBA00012438"/>
    </source>
</evidence>
<dbReference type="InterPro" id="IPR050736">
    <property type="entry name" value="Sensor_HK_Regulatory"/>
</dbReference>
<sequence length="721" mass="80510">MRKFAARLLIVLMAWCSVPPSAWAAILEYDTVPITRDLRQWQPAHDGTVSLNGPWELYWHRLMEPSDLAGAATEAALTVSIPAQWEAYAIHGQPLSNEGYATYRTTFLLSGETAAQPLGLYINNIASAYRLWINGAPMGGIGTVGTDRASMVPRSYPNVYFYVPRPGVNEIVIQVSNYAQRTGGIWENIEMGDAEQIASMHKHRVMVWMLLTGCLLVMTVFSIFLYMFRRKEIAALWFGLICLAICIRSSLLGESYVYVLFPGLSWEWGVKLEYVSEIMTILGLAAFVNKQYPQDALLRLFPLFAGALAGFGALVLATPARVFTQFMVPYIIVLLLPVFLYVLYVYVRAALRRRIGSRSNMIGFFGFFTTVLHEILYYTGYVSFGGLVSFGLLFFLLTQLLNLSFVYTRAVTQSERLSAVLSQVIESQEETIRQRTSSLQALNVQLEQVNQELSRIENVRSTLLAEVHHDLSTPITAIKGFSKAMQTSVIKAEDAPLYAGRIYERSLLLEKLIDNVIELSQLKTGEIQFQFEEMPLWPFLRQLCVRYAAEASAQGIMLSWEESHRSQPETSSSSLSGELRVVMDGFRFERVFANLIANAVKYTPREGVIRIWTQFEPGESADSGQVTIHVADTGIGIPESELPHIFKRRYRVPGIHQVSTGSGLGLAICSEIVARHQGTIGATSTPGEGSDFFIMLPVKIGEVAANRHPQGGAHGHEYSHH</sequence>
<feature type="transmembrane region" description="Helical" evidence="9">
    <location>
        <begin position="300"/>
        <end position="320"/>
    </location>
</feature>
<evidence type="ECO:0000256" key="3">
    <source>
        <dbReference type="ARBA" id="ARBA00022679"/>
    </source>
</evidence>
<dbReference type="InterPro" id="IPR003661">
    <property type="entry name" value="HisK_dim/P_dom"/>
</dbReference>
<dbReference type="Proteomes" id="UP000693672">
    <property type="component" value="Unassembled WGS sequence"/>
</dbReference>
<dbReference type="PANTHER" id="PTHR43711:SF1">
    <property type="entry name" value="HISTIDINE KINASE 1"/>
    <property type="match status" value="1"/>
</dbReference>
<keyword evidence="4" id="KW-0547">Nucleotide-binding</keyword>
<dbReference type="EMBL" id="CAJVAS010000004">
    <property type="protein sequence ID" value="CAG7610391.1"/>
    <property type="molecule type" value="Genomic_DNA"/>
</dbReference>
<evidence type="ECO:0000256" key="4">
    <source>
        <dbReference type="ARBA" id="ARBA00022741"/>
    </source>
</evidence>
<keyword evidence="5" id="KW-0418">Kinase</keyword>
<feature type="transmembrane region" description="Helical" evidence="9">
    <location>
        <begin position="205"/>
        <end position="226"/>
    </location>
</feature>
<feature type="transmembrane region" description="Helical" evidence="9">
    <location>
        <begin position="384"/>
        <end position="407"/>
    </location>
</feature>
<evidence type="ECO:0000256" key="5">
    <source>
        <dbReference type="ARBA" id="ARBA00022777"/>
    </source>
</evidence>
<feature type="transmembrane region" description="Helical" evidence="9">
    <location>
        <begin position="272"/>
        <end position="288"/>
    </location>
</feature>
<keyword evidence="13" id="KW-1185">Reference proteome</keyword>
<keyword evidence="8" id="KW-0175">Coiled coil</keyword>
<gene>
    <name evidence="12" type="primary">sasA_6</name>
    <name evidence="12" type="ORF">PAESOLCIP111_01235</name>
</gene>
<dbReference type="RefSeq" id="WP_218091056.1">
    <property type="nucleotide sequence ID" value="NZ_CAJVAS010000004.1"/>
</dbReference>
<dbReference type="AlphaFoldDB" id="A0A916NN20"/>
<feature type="coiled-coil region" evidence="8">
    <location>
        <begin position="432"/>
        <end position="466"/>
    </location>
</feature>
<feature type="chain" id="PRO_5036941204" description="histidine kinase" evidence="10">
    <location>
        <begin position="25"/>
        <end position="721"/>
    </location>
</feature>
<evidence type="ECO:0000256" key="6">
    <source>
        <dbReference type="ARBA" id="ARBA00022840"/>
    </source>
</evidence>
<evidence type="ECO:0000256" key="9">
    <source>
        <dbReference type="SAM" id="Phobius"/>
    </source>
</evidence>
<dbReference type="Pfam" id="PF07695">
    <property type="entry name" value="7TMR-DISM_7TM"/>
    <property type="match status" value="1"/>
</dbReference>
<comment type="caution">
    <text evidence="12">The sequence shown here is derived from an EMBL/GenBank/DDBJ whole genome shotgun (WGS) entry which is preliminary data.</text>
</comment>
<evidence type="ECO:0000313" key="12">
    <source>
        <dbReference type="EMBL" id="CAG7610391.1"/>
    </source>
</evidence>
<dbReference type="EC" id="2.7.13.3" evidence="2"/>
<dbReference type="Pfam" id="PF02518">
    <property type="entry name" value="HATPase_c"/>
    <property type="match status" value="1"/>
</dbReference>
<evidence type="ECO:0000256" key="10">
    <source>
        <dbReference type="SAM" id="SignalP"/>
    </source>
</evidence>
<dbReference type="CDD" id="cd00075">
    <property type="entry name" value="HATPase"/>
    <property type="match status" value="1"/>
</dbReference>